<comment type="caution">
    <text evidence="1">The sequence shown here is derived from an EMBL/GenBank/DDBJ whole genome shotgun (WGS) entry which is preliminary data.</text>
</comment>
<protein>
    <recommendedName>
        <fullName evidence="3">Abortive infection protein</fullName>
    </recommendedName>
</protein>
<evidence type="ECO:0000313" key="1">
    <source>
        <dbReference type="EMBL" id="MBV7276701.1"/>
    </source>
</evidence>
<sequence length="199" mass="23264">MIDYNLLVKEFKKHDGVMKTSELNTFGLNSRNLRGLLEEDKIVKIKKGVYQLANDVDTQDDVIIGKLFPSAIIYLQSALLYYGYTDRIPFTWQIAVDKNSSKSQYKIDYPAVTPFYLKREILEVGVSEYSIGNIRIKIYDRDRTICDILRYEKKIDKEIFNKAVQAYIKDDKKNISKLLEYAKVLRVINKVKIYVGVWL</sequence>
<evidence type="ECO:0000313" key="2">
    <source>
        <dbReference type="Proteomes" id="UP000694308"/>
    </source>
</evidence>
<dbReference type="Proteomes" id="UP000694308">
    <property type="component" value="Unassembled WGS sequence"/>
</dbReference>
<dbReference type="EMBL" id="JAEEGC010000199">
    <property type="protein sequence ID" value="MBV7276701.1"/>
    <property type="molecule type" value="Genomic_DNA"/>
</dbReference>
<accession>A0A949TZT0</accession>
<dbReference type="RefSeq" id="WP_218323781.1">
    <property type="nucleotide sequence ID" value="NZ_JAEEGC010000199.1"/>
</dbReference>
<evidence type="ECO:0008006" key="3">
    <source>
        <dbReference type="Google" id="ProtNLM"/>
    </source>
</evidence>
<dbReference type="AlphaFoldDB" id="A0A949TZT0"/>
<gene>
    <name evidence="1" type="ORF">I6U48_27895</name>
</gene>
<organism evidence="1 2">
    <name type="scientific">Clostridium thailandense</name>
    <dbReference type="NCBI Taxonomy" id="2794346"/>
    <lineage>
        <taxon>Bacteria</taxon>
        <taxon>Bacillati</taxon>
        <taxon>Bacillota</taxon>
        <taxon>Clostridia</taxon>
        <taxon>Eubacteriales</taxon>
        <taxon>Clostridiaceae</taxon>
        <taxon>Clostridium</taxon>
    </lineage>
</organism>
<reference evidence="1" key="1">
    <citation type="submission" date="2020-12" db="EMBL/GenBank/DDBJ databases">
        <title>Clostridium thailandense sp. nov., a novel acetogenic bacterium isolated from peat land soil in Thailand.</title>
        <authorList>
            <person name="Chaikitkaew S."/>
            <person name="Birkeland N.K."/>
        </authorList>
    </citation>
    <scope>NUCLEOTIDE SEQUENCE</scope>
    <source>
        <strain evidence="1">PL3</strain>
    </source>
</reference>
<proteinExistence type="predicted"/>
<name>A0A949TZT0_9CLOT</name>
<keyword evidence="2" id="KW-1185">Reference proteome</keyword>